<sequence length="123" mass="13975">MRSAGLLVSLSALLLVGLWWVMKPTTGEHSQARGEPYEFHFQLHPAQTEAPRTLSVYQGDQIRLSAQSSAMAHLHLHDYDLHLYLAPDYPSQVHFVANTVGRFELEWHEGGQRLATLEVYPRP</sequence>
<dbReference type="Proteomes" id="UP000192342">
    <property type="component" value="Unassembled WGS sequence"/>
</dbReference>
<dbReference type="AlphaFoldDB" id="A0A1Y1SD09"/>
<evidence type="ECO:0000313" key="2">
    <source>
        <dbReference type="Proteomes" id="UP000192342"/>
    </source>
</evidence>
<gene>
    <name evidence="1" type="ORF">ATO7_07612</name>
</gene>
<dbReference type="SUPFAM" id="SSF49503">
    <property type="entry name" value="Cupredoxins"/>
    <property type="match status" value="1"/>
</dbReference>
<evidence type="ECO:0000313" key="1">
    <source>
        <dbReference type="EMBL" id="ORE86888.1"/>
    </source>
</evidence>
<dbReference type="OrthoDB" id="6717945at2"/>
<dbReference type="RefSeq" id="WP_083561108.1">
    <property type="nucleotide sequence ID" value="NZ_AQQV01000002.1"/>
</dbReference>
<name>A0A1Y1SD09_9GAMM</name>
<dbReference type="InterPro" id="IPR008972">
    <property type="entry name" value="Cupredoxin"/>
</dbReference>
<proteinExistence type="predicted"/>
<protein>
    <submittedName>
        <fullName evidence="1">Uncharacterized protein</fullName>
    </submittedName>
</protein>
<dbReference type="EMBL" id="AQQV01000002">
    <property type="protein sequence ID" value="ORE86888.1"/>
    <property type="molecule type" value="Genomic_DNA"/>
</dbReference>
<dbReference type="STRING" id="1317117.ATO7_07612"/>
<accession>A0A1Y1SD09</accession>
<organism evidence="1 2">
    <name type="scientific">Oceanococcus atlanticus</name>
    <dbReference type="NCBI Taxonomy" id="1317117"/>
    <lineage>
        <taxon>Bacteria</taxon>
        <taxon>Pseudomonadati</taxon>
        <taxon>Pseudomonadota</taxon>
        <taxon>Gammaproteobacteria</taxon>
        <taxon>Chromatiales</taxon>
        <taxon>Oceanococcaceae</taxon>
        <taxon>Oceanococcus</taxon>
    </lineage>
</organism>
<keyword evidence="2" id="KW-1185">Reference proteome</keyword>
<comment type="caution">
    <text evidence="1">The sequence shown here is derived from an EMBL/GenBank/DDBJ whole genome shotgun (WGS) entry which is preliminary data.</text>
</comment>
<reference evidence="1 2" key="1">
    <citation type="submission" date="2013-04" db="EMBL/GenBank/DDBJ databases">
        <title>Oceanococcus atlanticus 22II-S10r2 Genome Sequencing.</title>
        <authorList>
            <person name="Lai Q."/>
            <person name="Li G."/>
            <person name="Shao Z."/>
        </authorList>
    </citation>
    <scope>NUCLEOTIDE SEQUENCE [LARGE SCALE GENOMIC DNA]</scope>
    <source>
        <strain evidence="1 2">22II-S10r2</strain>
    </source>
</reference>